<organism evidence="2">
    <name type="scientific">Brassica cretica</name>
    <name type="common">Mustard</name>
    <dbReference type="NCBI Taxonomy" id="69181"/>
    <lineage>
        <taxon>Eukaryota</taxon>
        <taxon>Viridiplantae</taxon>
        <taxon>Streptophyta</taxon>
        <taxon>Embryophyta</taxon>
        <taxon>Tracheophyta</taxon>
        <taxon>Spermatophyta</taxon>
        <taxon>Magnoliopsida</taxon>
        <taxon>eudicotyledons</taxon>
        <taxon>Gunneridae</taxon>
        <taxon>Pentapetalae</taxon>
        <taxon>rosids</taxon>
        <taxon>malvids</taxon>
        <taxon>Brassicales</taxon>
        <taxon>Brassicaceae</taxon>
        <taxon>Brassiceae</taxon>
        <taxon>Brassica</taxon>
    </lineage>
</organism>
<feature type="transmembrane region" description="Helical" evidence="1">
    <location>
        <begin position="7"/>
        <end position="28"/>
    </location>
</feature>
<keyword evidence="1" id="KW-1133">Transmembrane helix</keyword>
<proteinExistence type="predicted"/>
<gene>
    <name evidence="2" type="ORF">F2Q70_00040367</name>
</gene>
<accession>A0A8S9K736</accession>
<comment type="caution">
    <text evidence="2">The sequence shown here is derived from an EMBL/GenBank/DDBJ whole genome shotgun (WGS) entry which is preliminary data.</text>
</comment>
<evidence type="ECO:0000313" key="2">
    <source>
        <dbReference type="EMBL" id="KAF2589922.1"/>
    </source>
</evidence>
<dbReference type="EMBL" id="QGKY02000190">
    <property type="protein sequence ID" value="KAF2589922.1"/>
    <property type="molecule type" value="Genomic_DNA"/>
</dbReference>
<protein>
    <submittedName>
        <fullName evidence="2">Uncharacterized protein</fullName>
    </submittedName>
</protein>
<dbReference type="AlphaFoldDB" id="A0A8S9K736"/>
<keyword evidence="1" id="KW-0812">Transmembrane</keyword>
<keyword evidence="1" id="KW-0472">Membrane</keyword>
<reference evidence="2" key="1">
    <citation type="submission" date="2019-12" db="EMBL/GenBank/DDBJ databases">
        <title>Genome sequencing and annotation of Brassica cretica.</title>
        <authorList>
            <person name="Studholme D.J."/>
            <person name="Sarris P.F."/>
        </authorList>
    </citation>
    <scope>NUCLEOTIDE SEQUENCE</scope>
    <source>
        <strain evidence="2">PFS-102/07</strain>
        <tissue evidence="2">Leaf</tissue>
    </source>
</reference>
<evidence type="ECO:0000256" key="1">
    <source>
        <dbReference type="SAM" id="Phobius"/>
    </source>
</evidence>
<name>A0A8S9K736_BRACR</name>
<sequence length="115" mass="12916">MKFGRGAVDLFILDLYGGLFVARVFVLFKVVNREDVVVLIPIYIVDFSVDYGPVGFSFSHRGVKLVVTVLQQCCLEFLVNSTIESSLIEMKFGRGVVDLFILDLYGGVSLWLPEF</sequence>